<name>A0A9W8CMX7_9FUNG</name>
<dbReference type="InterPro" id="IPR053806">
    <property type="entry name" value="MTHFR_C"/>
</dbReference>
<keyword evidence="7 10" id="KW-0560">Oxidoreductase</keyword>
<dbReference type="Pfam" id="PF21895">
    <property type="entry name" value="MTHFR_C"/>
    <property type="match status" value="1"/>
</dbReference>
<dbReference type="EMBL" id="JANBOJ010000586">
    <property type="protein sequence ID" value="KAJ1718899.1"/>
    <property type="molecule type" value="Genomic_DNA"/>
</dbReference>
<evidence type="ECO:0000313" key="10">
    <source>
        <dbReference type="EMBL" id="KAJ1718899.1"/>
    </source>
</evidence>
<dbReference type="GO" id="GO:0035999">
    <property type="term" value="P:tetrahydrofolate interconversion"/>
    <property type="evidence" value="ECO:0007669"/>
    <property type="project" value="TreeGrafter"/>
</dbReference>
<feature type="domain" description="MTHFR SAM-binding regulatory" evidence="9">
    <location>
        <begin position="332"/>
        <end position="594"/>
    </location>
</feature>
<evidence type="ECO:0000256" key="2">
    <source>
        <dbReference type="ARBA" id="ARBA00004777"/>
    </source>
</evidence>
<dbReference type="EC" id="1.5.1.20" evidence="10"/>
<dbReference type="GO" id="GO:0071949">
    <property type="term" value="F:FAD binding"/>
    <property type="evidence" value="ECO:0007669"/>
    <property type="project" value="TreeGrafter"/>
</dbReference>
<dbReference type="InterPro" id="IPR004621">
    <property type="entry name" value="Fadh2_euk"/>
</dbReference>
<accession>A0A9W8CMX7</accession>
<evidence type="ECO:0000256" key="6">
    <source>
        <dbReference type="ARBA" id="ARBA00022857"/>
    </source>
</evidence>
<dbReference type="PANTHER" id="PTHR45754:SF1">
    <property type="entry name" value="METHYLENETETRAHYDROFOLATE REDUCTASE 1"/>
    <property type="match status" value="1"/>
</dbReference>
<evidence type="ECO:0000259" key="9">
    <source>
        <dbReference type="Pfam" id="PF21895"/>
    </source>
</evidence>
<keyword evidence="11" id="KW-1185">Reference proteome</keyword>
<sequence>MKVSEKIQQAAAAGTPFFSFEYFPPKTEQGLVNLYDRIERMARLGPLFVAVTWGAGGATAQRTLELCGVCQSVFGIETVMHLTCTNMDQAMVDEALESAKNAGIRNILALRGDPPRGAEYWTACDGGFTYAADLVRYIREKYQDYFCIGVAGYPEGHIESKDADQDFKYFVEKVAAGADFVFSQLVYDASLFIKWEKRCRDSGIQVPIVPGVLPIQSYQSFRRLVHLTKAQVPEDLKTRLEDVKANDQAVKDLGVEHAVNMVRELQSAGISGVHLTTLNLESTVQRVLNALEMSNATPLTVGSSLNLAQQTLRSVTAPLSAAADQGPPGGASDSGSTLAAKRVWDDFPNGRWGDARSPAFGSLDAYGAMLKFDPHGSSNTWGNPLCNADVSKLFSQYVSGEIPSLPWSDEPLLAETQRIRDELLRINQLGYWTLASQPALDSVPSSDPTHGWGPRGGYIYQKAFVECFVPAQLFPAFLSRLQSASPRITYYASNAQGDFITNAYSSQSDEENATAVTAVTWGVFPGRAVVQPTLIDKMNFLAWRTEAFQTWREWAAMFSPESKEYEFLTTTAEECWLVNVVDNEFKNAHAIWDMFK</sequence>
<reference evidence="10" key="1">
    <citation type="submission" date="2022-07" db="EMBL/GenBank/DDBJ databases">
        <title>Phylogenomic reconstructions and comparative analyses of Kickxellomycotina fungi.</title>
        <authorList>
            <person name="Reynolds N.K."/>
            <person name="Stajich J.E."/>
            <person name="Barry K."/>
            <person name="Grigoriev I.V."/>
            <person name="Crous P."/>
            <person name="Smith M.E."/>
        </authorList>
    </citation>
    <scope>NUCLEOTIDE SEQUENCE</scope>
    <source>
        <strain evidence="10">NBRC 32514</strain>
    </source>
</reference>
<comment type="cofactor">
    <cofactor evidence="1">
        <name>FAD</name>
        <dbReference type="ChEBI" id="CHEBI:57692"/>
    </cofactor>
</comment>
<dbReference type="GO" id="GO:0004489">
    <property type="term" value="F:methylenetetrahydrofolate reductase [NAD(P)H] activity"/>
    <property type="evidence" value="ECO:0007669"/>
    <property type="project" value="UniProtKB-EC"/>
</dbReference>
<dbReference type="AlphaFoldDB" id="A0A9W8CMX7"/>
<keyword evidence="4" id="KW-0285">Flavoprotein</keyword>
<dbReference type="Gene3D" id="3.20.20.220">
    <property type="match status" value="1"/>
</dbReference>
<comment type="similarity">
    <text evidence="3">Belongs to the methylenetetrahydrofolate reductase family.</text>
</comment>
<comment type="pathway">
    <text evidence="2 8">One-carbon metabolism; tetrahydrofolate interconversion.</text>
</comment>
<evidence type="ECO:0000256" key="5">
    <source>
        <dbReference type="ARBA" id="ARBA00022827"/>
    </source>
</evidence>
<dbReference type="CDD" id="cd00537">
    <property type="entry name" value="MTHFR"/>
    <property type="match status" value="1"/>
</dbReference>
<organism evidence="10 11">
    <name type="scientific">Coemansia erecta</name>
    <dbReference type="NCBI Taxonomy" id="147472"/>
    <lineage>
        <taxon>Eukaryota</taxon>
        <taxon>Fungi</taxon>
        <taxon>Fungi incertae sedis</taxon>
        <taxon>Zoopagomycota</taxon>
        <taxon>Kickxellomycotina</taxon>
        <taxon>Kickxellomycetes</taxon>
        <taxon>Kickxellales</taxon>
        <taxon>Kickxellaceae</taxon>
        <taxon>Coemansia</taxon>
    </lineage>
</organism>
<keyword evidence="6" id="KW-0521">NADP</keyword>
<dbReference type="FunFam" id="3.20.20.220:FF:000002">
    <property type="entry name" value="Methylenetetrahydrofolate reductase"/>
    <property type="match status" value="1"/>
</dbReference>
<evidence type="ECO:0000256" key="8">
    <source>
        <dbReference type="RuleBase" id="RU004254"/>
    </source>
</evidence>
<dbReference type="InterPro" id="IPR003171">
    <property type="entry name" value="Mehydrof_redctse-like"/>
</dbReference>
<evidence type="ECO:0000256" key="1">
    <source>
        <dbReference type="ARBA" id="ARBA00001974"/>
    </source>
</evidence>
<dbReference type="GO" id="GO:0009086">
    <property type="term" value="P:methionine biosynthetic process"/>
    <property type="evidence" value="ECO:0007669"/>
    <property type="project" value="TreeGrafter"/>
</dbReference>
<comment type="caution">
    <text evidence="10">The sequence shown here is derived from an EMBL/GenBank/DDBJ whole genome shotgun (WGS) entry which is preliminary data.</text>
</comment>
<dbReference type="OrthoDB" id="16284at2759"/>
<dbReference type="GO" id="GO:0005829">
    <property type="term" value="C:cytosol"/>
    <property type="evidence" value="ECO:0007669"/>
    <property type="project" value="TreeGrafter"/>
</dbReference>
<dbReference type="PANTHER" id="PTHR45754">
    <property type="entry name" value="METHYLENETETRAHYDROFOLATE REDUCTASE"/>
    <property type="match status" value="1"/>
</dbReference>
<dbReference type="NCBIfam" id="TIGR00677">
    <property type="entry name" value="fadh2_euk"/>
    <property type="match status" value="1"/>
</dbReference>
<evidence type="ECO:0000256" key="3">
    <source>
        <dbReference type="ARBA" id="ARBA00006743"/>
    </source>
</evidence>
<dbReference type="Pfam" id="PF02219">
    <property type="entry name" value="MTHFR"/>
    <property type="match status" value="1"/>
</dbReference>
<gene>
    <name evidence="10" type="primary">MET13_2</name>
    <name evidence="10" type="ORF">LPJ53_006230</name>
</gene>
<keyword evidence="5" id="KW-0274">FAD</keyword>
<evidence type="ECO:0000256" key="7">
    <source>
        <dbReference type="ARBA" id="ARBA00023002"/>
    </source>
</evidence>
<dbReference type="InterPro" id="IPR029041">
    <property type="entry name" value="FAD-linked_oxidoreductase-like"/>
</dbReference>
<evidence type="ECO:0000313" key="11">
    <source>
        <dbReference type="Proteomes" id="UP001149813"/>
    </source>
</evidence>
<dbReference type="Proteomes" id="UP001149813">
    <property type="component" value="Unassembled WGS sequence"/>
</dbReference>
<proteinExistence type="inferred from homology"/>
<dbReference type="SUPFAM" id="SSF51730">
    <property type="entry name" value="FAD-linked oxidoreductase"/>
    <property type="match status" value="1"/>
</dbReference>
<protein>
    <submittedName>
        <fullName evidence="10">Methylenetetrahydrofolate reductase (NAD(P)H) met13</fullName>
        <ecNumber evidence="10">1.5.1.20</ecNumber>
    </submittedName>
</protein>
<evidence type="ECO:0000256" key="4">
    <source>
        <dbReference type="ARBA" id="ARBA00022630"/>
    </source>
</evidence>